<dbReference type="Gene3D" id="1.10.10.10">
    <property type="entry name" value="Winged helix-like DNA-binding domain superfamily/Winged helix DNA-binding domain"/>
    <property type="match status" value="1"/>
</dbReference>
<dbReference type="AlphaFoldDB" id="A0A4R2H9D6"/>
<dbReference type="Proteomes" id="UP000295684">
    <property type="component" value="Unassembled WGS sequence"/>
</dbReference>
<dbReference type="InterPro" id="IPR036390">
    <property type="entry name" value="WH_DNA-bd_sf"/>
</dbReference>
<reference evidence="6 7" key="3">
    <citation type="submission" date="2019-03" db="EMBL/GenBank/DDBJ databases">
        <title>Genomic Encyclopedia of Type Strains, Phase IV (KMG-IV): sequencing the most valuable type-strain genomes for metagenomic binning, comparative biology and taxonomic classification.</title>
        <authorList>
            <person name="Goeker M."/>
        </authorList>
    </citation>
    <scope>NUCLEOTIDE SEQUENCE [LARGE SCALE GENOMIC DNA]</scope>
    <source>
        <strain evidence="6 7">DSM 103236</strain>
    </source>
</reference>
<name>A0A4R2H9D6_9SPHI</name>
<keyword evidence="2 6" id="KW-0238">DNA-binding</keyword>
<dbReference type="Gene3D" id="1.20.120.530">
    <property type="entry name" value="GntR ligand-binding domain-like"/>
    <property type="match status" value="1"/>
</dbReference>
<evidence type="ECO:0000256" key="2">
    <source>
        <dbReference type="ARBA" id="ARBA00023125"/>
    </source>
</evidence>
<dbReference type="Pfam" id="PF07729">
    <property type="entry name" value="FCD"/>
    <property type="match status" value="1"/>
</dbReference>
<dbReference type="EMBL" id="BMJO01000005">
    <property type="protein sequence ID" value="GGE61563.1"/>
    <property type="molecule type" value="Genomic_DNA"/>
</dbReference>
<dbReference type="SUPFAM" id="SSF48008">
    <property type="entry name" value="GntR ligand-binding domain-like"/>
    <property type="match status" value="1"/>
</dbReference>
<dbReference type="SMART" id="SM00345">
    <property type="entry name" value="HTH_GNTR"/>
    <property type="match status" value="1"/>
</dbReference>
<dbReference type="InterPro" id="IPR036388">
    <property type="entry name" value="WH-like_DNA-bd_sf"/>
</dbReference>
<evidence type="ECO:0000313" key="5">
    <source>
        <dbReference type="EMBL" id="GGE61563.1"/>
    </source>
</evidence>
<evidence type="ECO:0000313" key="7">
    <source>
        <dbReference type="Proteomes" id="UP000295684"/>
    </source>
</evidence>
<dbReference type="Pfam" id="PF00392">
    <property type="entry name" value="GntR"/>
    <property type="match status" value="1"/>
</dbReference>
<evidence type="ECO:0000313" key="8">
    <source>
        <dbReference type="Proteomes" id="UP000622648"/>
    </source>
</evidence>
<dbReference type="Proteomes" id="UP000622648">
    <property type="component" value="Unassembled WGS sequence"/>
</dbReference>
<comment type="caution">
    <text evidence="6">The sequence shown here is derived from an EMBL/GenBank/DDBJ whole genome shotgun (WGS) entry which is preliminary data.</text>
</comment>
<reference evidence="8" key="2">
    <citation type="journal article" date="2019" name="Int. J. Syst. Evol. Microbiol.">
        <title>The Global Catalogue of Microorganisms (GCM) 10K type strain sequencing project: providing services to taxonomists for standard genome sequencing and annotation.</title>
        <authorList>
            <consortium name="The Broad Institute Genomics Platform"/>
            <consortium name="The Broad Institute Genome Sequencing Center for Infectious Disease"/>
            <person name="Wu L."/>
            <person name="Ma J."/>
        </authorList>
    </citation>
    <scope>NUCLEOTIDE SEQUENCE [LARGE SCALE GENOMIC DNA]</scope>
    <source>
        <strain evidence="8">CGMCC 1.15644</strain>
    </source>
</reference>
<dbReference type="OrthoDB" id="9799482at2"/>
<dbReference type="GO" id="GO:0003677">
    <property type="term" value="F:DNA binding"/>
    <property type="evidence" value="ECO:0007669"/>
    <property type="project" value="UniProtKB-KW"/>
</dbReference>
<dbReference type="RefSeq" id="WP_132533539.1">
    <property type="nucleotide sequence ID" value="NZ_BMJO01000005.1"/>
</dbReference>
<dbReference type="CDD" id="cd07377">
    <property type="entry name" value="WHTH_GntR"/>
    <property type="match status" value="1"/>
</dbReference>
<dbReference type="SUPFAM" id="SSF46785">
    <property type="entry name" value="Winged helix' DNA-binding domain"/>
    <property type="match status" value="1"/>
</dbReference>
<evidence type="ECO:0000256" key="1">
    <source>
        <dbReference type="ARBA" id="ARBA00023015"/>
    </source>
</evidence>
<evidence type="ECO:0000259" key="4">
    <source>
        <dbReference type="PROSITE" id="PS50949"/>
    </source>
</evidence>
<evidence type="ECO:0000313" key="6">
    <source>
        <dbReference type="EMBL" id="TCO23649.1"/>
    </source>
</evidence>
<dbReference type="PRINTS" id="PR00035">
    <property type="entry name" value="HTHGNTR"/>
</dbReference>
<dbReference type="InterPro" id="IPR011711">
    <property type="entry name" value="GntR_C"/>
</dbReference>
<feature type="domain" description="HTH gntR-type" evidence="4">
    <location>
        <begin position="8"/>
        <end position="76"/>
    </location>
</feature>
<accession>A0A4R2H9D6</accession>
<organism evidence="6 7">
    <name type="scientific">Pedobacter psychrotolerans</name>
    <dbReference type="NCBI Taxonomy" id="1843235"/>
    <lineage>
        <taxon>Bacteria</taxon>
        <taxon>Pseudomonadati</taxon>
        <taxon>Bacteroidota</taxon>
        <taxon>Sphingobacteriia</taxon>
        <taxon>Sphingobacteriales</taxon>
        <taxon>Sphingobacteriaceae</taxon>
        <taxon>Pedobacter</taxon>
    </lineage>
</organism>
<dbReference type="InterPro" id="IPR008920">
    <property type="entry name" value="TF_FadR/GntR_C"/>
</dbReference>
<dbReference type="PANTHER" id="PTHR43537:SF47">
    <property type="entry name" value="REGULATORY PROTEIN GNTR HTH"/>
    <property type="match status" value="1"/>
</dbReference>
<sequence length="219" mass="24537">MNSATSQKSLSQKISAAIRADIIDGKFEVGSKIPSEPDLMVSYGVGRSTIREAIKSLSQAGVLTVRQGYGTIVNDISNEPIEERLKNSDFQEINYVRSLLEKEMVTLAVKNRNDQHLSLMENALNHRKAAIVEGNHEACITADLEFHTRIAEASGNKVLFDLYKSFTSIIRDFFTRREPSGITQFAMSHHLHETLLTAIKEQNMDQALSTITYILNNNH</sequence>
<keyword evidence="3" id="KW-0804">Transcription</keyword>
<reference evidence="5" key="1">
    <citation type="journal article" date="2014" name="Int. J. Syst. Evol. Microbiol.">
        <title>Complete genome of a new Firmicutes species belonging to the dominant human colonic microbiota ('Ruminococcus bicirculans') reveals two chromosomes and a selective capacity to utilize plant glucans.</title>
        <authorList>
            <consortium name="NISC Comparative Sequencing Program"/>
            <person name="Wegmann U."/>
            <person name="Louis P."/>
            <person name="Goesmann A."/>
            <person name="Henrissat B."/>
            <person name="Duncan S.H."/>
            <person name="Flint H.J."/>
        </authorList>
    </citation>
    <scope>NUCLEOTIDE SEQUENCE</scope>
    <source>
        <strain evidence="5">CGMCC 1.15644</strain>
    </source>
</reference>
<proteinExistence type="predicted"/>
<protein>
    <submittedName>
        <fullName evidence="6">DNA-binding FadR family transcriptional regulator</fullName>
    </submittedName>
    <submittedName>
        <fullName evidence="5">GntR family transcriptional regulator</fullName>
    </submittedName>
</protein>
<keyword evidence="8" id="KW-1185">Reference proteome</keyword>
<dbReference type="EMBL" id="SLWO01000005">
    <property type="protein sequence ID" value="TCO23649.1"/>
    <property type="molecule type" value="Genomic_DNA"/>
</dbReference>
<dbReference type="PROSITE" id="PS50949">
    <property type="entry name" value="HTH_GNTR"/>
    <property type="match status" value="1"/>
</dbReference>
<gene>
    <name evidence="6" type="ORF">EV200_105116</name>
    <name evidence="5" type="ORF">GCM10011413_29870</name>
</gene>
<keyword evidence="1" id="KW-0805">Transcription regulation</keyword>
<dbReference type="InterPro" id="IPR000524">
    <property type="entry name" value="Tscrpt_reg_HTH_GntR"/>
</dbReference>
<reference evidence="5" key="4">
    <citation type="submission" date="2024-05" db="EMBL/GenBank/DDBJ databases">
        <authorList>
            <person name="Sun Q."/>
            <person name="Zhou Y."/>
        </authorList>
    </citation>
    <scope>NUCLEOTIDE SEQUENCE</scope>
    <source>
        <strain evidence="5">CGMCC 1.15644</strain>
    </source>
</reference>
<dbReference type="SMART" id="SM00895">
    <property type="entry name" value="FCD"/>
    <property type="match status" value="1"/>
</dbReference>
<evidence type="ECO:0000256" key="3">
    <source>
        <dbReference type="ARBA" id="ARBA00023163"/>
    </source>
</evidence>
<dbReference type="PANTHER" id="PTHR43537">
    <property type="entry name" value="TRANSCRIPTIONAL REGULATOR, GNTR FAMILY"/>
    <property type="match status" value="1"/>
</dbReference>
<dbReference type="GO" id="GO:0003700">
    <property type="term" value="F:DNA-binding transcription factor activity"/>
    <property type="evidence" value="ECO:0007669"/>
    <property type="project" value="InterPro"/>
</dbReference>